<reference evidence="2 3" key="1">
    <citation type="submission" date="2016-01" db="EMBL/GenBank/DDBJ databases">
        <title>The new phylogeny of the genus Mycobacterium.</title>
        <authorList>
            <person name="Tarcisio F."/>
            <person name="Conor M."/>
            <person name="Antonella G."/>
            <person name="Elisabetta G."/>
            <person name="Giulia F.S."/>
            <person name="Sara T."/>
            <person name="Anna F."/>
            <person name="Clotilde B."/>
            <person name="Roberto B."/>
            <person name="Veronica D.S."/>
            <person name="Fabio R."/>
            <person name="Monica P."/>
            <person name="Olivier J."/>
            <person name="Enrico T."/>
            <person name="Nicola S."/>
        </authorList>
    </citation>
    <scope>NUCLEOTIDE SEQUENCE [LARGE SCALE GENOMIC DNA]</scope>
    <source>
        <strain evidence="2 3">DSM 44166</strain>
    </source>
</reference>
<keyword evidence="1" id="KW-0812">Transmembrane</keyword>
<dbReference type="EMBL" id="LQPW01000163">
    <property type="protein sequence ID" value="ORW90405.1"/>
    <property type="molecule type" value="Genomic_DNA"/>
</dbReference>
<keyword evidence="1" id="KW-1133">Transmembrane helix</keyword>
<evidence type="ECO:0000256" key="1">
    <source>
        <dbReference type="SAM" id="Phobius"/>
    </source>
</evidence>
<gene>
    <name evidence="2" type="ORF">AWC27_11100</name>
</gene>
<evidence type="ECO:0000313" key="3">
    <source>
        <dbReference type="Proteomes" id="UP000193317"/>
    </source>
</evidence>
<keyword evidence="3" id="KW-1185">Reference proteome</keyword>
<evidence type="ECO:0008006" key="4">
    <source>
        <dbReference type="Google" id="ProtNLM"/>
    </source>
</evidence>
<dbReference type="RefSeq" id="WP_245847512.1">
    <property type="nucleotide sequence ID" value="NZ_JACKRU010000372.1"/>
</dbReference>
<accession>A0A1X2DQE0</accession>
<keyword evidence="1" id="KW-0472">Membrane</keyword>
<feature type="transmembrane region" description="Helical" evidence="1">
    <location>
        <begin position="27"/>
        <end position="47"/>
    </location>
</feature>
<organism evidence="2 3">
    <name type="scientific">Mycobacterium szulgai</name>
    <dbReference type="NCBI Taxonomy" id="1787"/>
    <lineage>
        <taxon>Bacteria</taxon>
        <taxon>Bacillati</taxon>
        <taxon>Actinomycetota</taxon>
        <taxon>Actinomycetes</taxon>
        <taxon>Mycobacteriales</taxon>
        <taxon>Mycobacteriaceae</taxon>
        <taxon>Mycobacterium</taxon>
    </lineage>
</organism>
<comment type="caution">
    <text evidence="2">The sequence shown here is derived from an EMBL/GenBank/DDBJ whole genome shotgun (WGS) entry which is preliminary data.</text>
</comment>
<proteinExistence type="predicted"/>
<evidence type="ECO:0000313" key="2">
    <source>
        <dbReference type="EMBL" id="ORW90405.1"/>
    </source>
</evidence>
<feature type="transmembrane region" description="Helical" evidence="1">
    <location>
        <begin position="53"/>
        <end position="73"/>
    </location>
</feature>
<name>A0A1X2DQE0_MYCSZ</name>
<dbReference type="Proteomes" id="UP000193317">
    <property type="component" value="Unassembled WGS sequence"/>
</dbReference>
<protein>
    <recommendedName>
        <fullName evidence="4">UsfY protein</fullName>
    </recommendedName>
</protein>
<sequence>MGDISRRRVDSTPYAGQQIEDVERLPGLVVVVGAALVFVVCVANFAFGQVTVGIATAIGGMLVFGAGLAWLSMERRRVRQAEREWSLDHPNRPRSNRPVR</sequence>
<dbReference type="AlphaFoldDB" id="A0A1X2DQE0"/>